<dbReference type="SUPFAM" id="SSF56112">
    <property type="entry name" value="Protein kinase-like (PK-like)"/>
    <property type="match status" value="1"/>
</dbReference>
<evidence type="ECO:0000256" key="4">
    <source>
        <dbReference type="ARBA" id="ARBA00022553"/>
    </source>
</evidence>
<dbReference type="InterPro" id="IPR001245">
    <property type="entry name" value="Ser-Thr/Tyr_kinase_cat_dom"/>
</dbReference>
<sequence>MLVRTDETPLPLIDFENKPDADLTEFQAVAEKDTGECLADSIVGGCTMSTPLVTTGSSMMRCRVVPPTAGPVRALSVSHQDKVLLQHETEVKKQKQREKNGRKRRRRRERRSESCLNPGLEGPCERTERMDVQMELALLPRCFLLLALFSLRASAAHTVCEGTDNKLSTLSDLDQHYYTLRKFYENCEVVMGNLEITSIERNRNLNFLKSIREVTGYVLVALNQFDYLPLENLRIIRGAKLYEGRYALAIFLNYRRDEYFGLRQLGFNNLTEILNGGVYVDQNKFLCHTDTIHWQDIMRNPRAELLVVPSNNSGYSCRRCHRYCNGRCWGPHEDQCQIYSEWSRKLDRLAALLKNRDKVHASLVAFSSYMFPPPDSCSFSNQSLCSTDNSIGGADRSVGDNYRGTCQVQTVCADQCDSRCFSPYVSDCCHRECAGGCSGPKHTDCFACTNFNDSGACVTQCPQPFIYNSTSFQLEHNPNAKYTYGAFCVKKCPYNFVVDHSSCVRACPSNKMEVEENHVRMCVPCTDICPKVCDGIGTGSLHTAQTVDSSNIDKFINCTKINGNLIFLVTGIKGDMYHGIAALDPERLNAFRTVKEITGYLNIQSWPENMTDFSVFSNLATIGGRTLYSGISLLILKQRWITSLSFQSLQEISAGNVYISNNSQLCFYHTLNWTRFFRSSSQRALLNNNKDTQQCITEQHVCDKLCSEAGCWGPGPEQCVSCRYYSRGRTCVKSCNLYHGDVREFINGSTCMECDSQCEKAGDKTLTCHGPGPDHCTKCVHLKDGPNCVEKCPNGLQGADSFIFKYAEANNECRPCHPNCTQGCTGSHIQDCIGFLDSTPLIVAGMIVGLFVVVIIALGLAIFVRRRRIKKKRALRRFLDTELLEPLTASGTALNQAQLRLLKETELKKVKILGSGTFGTVYKGIWIPEGESVKIPVTVKVLSETTGPKANAKFMDMVLLMSSMDHPHVVRLLGVCMSPNMQLVTQLMPHGCLLDYVHEHKDNIGSQLLLNWCVQIAKGMMYLEERRLVHRNLAAHNILVKSPNHIKITDFGLAHLLDADEKQYNADGNKWMALECIQYRKFTHQSDVWSYGVTIWELMTFGGKPYDGISAHEIPDILEKGERLPQPPICTIDVYIVMVKCWMIDADSRPRFKELAAEFCRMARDPQRYLVIQGDDCMKLPSPNHSNFFQSLVEEDDWGELLDAEEFLGPHACSSRTQNHFRNHDGPRSQKEAAGGRSQVSFGPTGTQQVALSSQDGDKNVKKQPSAGFVEGSSSQCYSADTTNFLQERTQRGKTDEDGYVALRKDNSSSDHQNAVEENPFVTLRKNMEIQALDNPAYHSTFDGPSKVDEKYNNEPVYLNTFHNKGNTNKAILKKNEVSAPLQFTTAASTTISQVPVTAQAKEGRSHYNSQGAHVHFSIPPVHHPQSESMSHSVHHTHSVHGFHVNPSKSVSSNQTCLVNHQVQPGPVDPLIHMGKSVAAGKSGLSGHPIHSGSITQQVHPGMILVDKKYWKTFDNPDYWQHSLPLKASQGNLHSSSQSCHSSLYRQSLKQNGCVRSSVTKNAEYTPESEAMRPGTSLPPPPYRQRNTVV</sequence>
<dbReference type="Pfam" id="PF07714">
    <property type="entry name" value="PK_Tyr_Ser-Thr"/>
    <property type="match status" value="1"/>
</dbReference>
<keyword evidence="6 19" id="KW-0812">Transmembrane</keyword>
<dbReference type="PANTHER" id="PTHR24416">
    <property type="entry name" value="TYROSINE-PROTEIN KINASE RECEPTOR"/>
    <property type="match status" value="1"/>
</dbReference>
<feature type="compositionally biased region" description="Basic and acidic residues" evidence="18">
    <location>
        <begin position="1222"/>
        <end position="1231"/>
    </location>
</feature>
<dbReference type="CDD" id="cd00064">
    <property type="entry name" value="FU"/>
    <property type="match status" value="3"/>
</dbReference>
<dbReference type="InterPro" id="IPR011009">
    <property type="entry name" value="Kinase-like_dom_sf"/>
</dbReference>
<dbReference type="GO" id="GO:0009925">
    <property type="term" value="C:basal plasma membrane"/>
    <property type="evidence" value="ECO:0007669"/>
    <property type="project" value="TreeGrafter"/>
</dbReference>
<dbReference type="GO" id="GO:0005154">
    <property type="term" value="F:epidermal growth factor receptor binding"/>
    <property type="evidence" value="ECO:0007669"/>
    <property type="project" value="TreeGrafter"/>
</dbReference>
<evidence type="ECO:0000256" key="11">
    <source>
        <dbReference type="ARBA" id="ARBA00022989"/>
    </source>
</evidence>
<feature type="compositionally biased region" description="Basic residues" evidence="18">
    <location>
        <begin position="100"/>
        <end position="109"/>
    </location>
</feature>
<feature type="region of interest" description="Disordered" evidence="18">
    <location>
        <begin position="86"/>
        <end position="120"/>
    </location>
</feature>
<evidence type="ECO:0000256" key="13">
    <source>
        <dbReference type="ARBA" id="ARBA00023137"/>
    </source>
</evidence>
<dbReference type="PANTHER" id="PTHR24416:SF90">
    <property type="entry name" value="RECEPTOR TYROSINE-PROTEIN KINASE ERBB-4"/>
    <property type="match status" value="1"/>
</dbReference>
<evidence type="ECO:0000256" key="19">
    <source>
        <dbReference type="SAM" id="Phobius"/>
    </source>
</evidence>
<evidence type="ECO:0000256" key="12">
    <source>
        <dbReference type="ARBA" id="ARBA00023136"/>
    </source>
</evidence>
<dbReference type="SMART" id="SM00261">
    <property type="entry name" value="FU"/>
    <property type="match status" value="4"/>
</dbReference>
<dbReference type="Gene3D" id="3.80.20.20">
    <property type="entry name" value="Receptor L-domain"/>
    <property type="match status" value="2"/>
</dbReference>
<dbReference type="GO" id="GO:0007169">
    <property type="term" value="P:cell surface receptor protein tyrosine kinase signaling pathway"/>
    <property type="evidence" value="ECO:0007669"/>
    <property type="project" value="TreeGrafter"/>
</dbReference>
<dbReference type="EMBL" id="VFJC01000027">
    <property type="protein sequence ID" value="KAB5523255.1"/>
    <property type="molecule type" value="Genomic_DNA"/>
</dbReference>
<evidence type="ECO:0000256" key="17">
    <source>
        <dbReference type="ARBA" id="ARBA00051243"/>
    </source>
</evidence>
<evidence type="ECO:0000256" key="10">
    <source>
        <dbReference type="ARBA" id="ARBA00022840"/>
    </source>
</evidence>
<keyword evidence="7" id="KW-0732">Signal</keyword>
<evidence type="ECO:0000256" key="18">
    <source>
        <dbReference type="SAM" id="MobiDB-lite"/>
    </source>
</evidence>
<dbReference type="FunFam" id="1.10.510.10:FF:001512">
    <property type="entry name" value="Receptor tyrosine-protein kinase erbB-2"/>
    <property type="match status" value="1"/>
</dbReference>
<dbReference type="InterPro" id="IPR006211">
    <property type="entry name" value="Furin-like_Cys-rich_dom"/>
</dbReference>
<evidence type="ECO:0000313" key="21">
    <source>
        <dbReference type="EMBL" id="KAB5523255.1"/>
    </source>
</evidence>
<dbReference type="GO" id="GO:0005524">
    <property type="term" value="F:ATP binding"/>
    <property type="evidence" value="ECO:0007669"/>
    <property type="project" value="UniProtKB-KW"/>
</dbReference>
<feature type="transmembrane region" description="Helical" evidence="19">
    <location>
        <begin position="841"/>
        <end position="864"/>
    </location>
</feature>
<feature type="region of interest" description="Disordered" evidence="18">
    <location>
        <begin position="1214"/>
        <end position="1275"/>
    </location>
</feature>
<dbReference type="FunFam" id="3.80.20.20:FF:000004">
    <property type="entry name" value="Receptor protein-tyrosine kinase"/>
    <property type="match status" value="1"/>
</dbReference>
<dbReference type="PRINTS" id="PR00109">
    <property type="entry name" value="TYRKINASE"/>
</dbReference>
<keyword evidence="12 19" id="KW-0472">Membrane</keyword>
<reference evidence="21 22" key="1">
    <citation type="submission" date="2019-06" db="EMBL/GenBank/DDBJ databases">
        <title>A chromosome-scale genome assembly of the striped catfish, Pangasianodon hypophthalmus.</title>
        <authorList>
            <person name="Wen M."/>
            <person name="Zahm M."/>
            <person name="Roques C."/>
            <person name="Cabau C."/>
            <person name="Klopp C."/>
            <person name="Donnadieu C."/>
            <person name="Jouanno E."/>
            <person name="Avarre J.-C."/>
            <person name="Campet M."/>
            <person name="Ha T.T.T."/>
            <person name="Dugue R."/>
            <person name="Lampietro C."/>
            <person name="Louis A."/>
            <person name="Herpin A."/>
            <person name="Echchiki A."/>
            <person name="Berthelot C."/>
            <person name="Parey E."/>
            <person name="Roest-Crollius H."/>
            <person name="Braasch I."/>
            <person name="Postlethwait J."/>
            <person name="Bobe J."/>
            <person name="Montfort J."/>
            <person name="Bouchez O."/>
            <person name="Begum T."/>
            <person name="Schartl M."/>
            <person name="Guiguen Y."/>
        </authorList>
    </citation>
    <scope>NUCLEOTIDE SEQUENCE [LARGE SCALE GENOMIC DNA]</scope>
    <source>
        <strain evidence="21 22">Indonesia</strain>
        <tissue evidence="21">Blood</tissue>
    </source>
</reference>
<keyword evidence="10" id="KW-0067">ATP-binding</keyword>
<keyword evidence="13" id="KW-0829">Tyrosine-protein kinase</keyword>
<keyword evidence="11 19" id="KW-1133">Transmembrane helix</keyword>
<keyword evidence="4" id="KW-0597">Phosphoprotein</keyword>
<dbReference type="Pfam" id="PF00757">
    <property type="entry name" value="Furin-like"/>
    <property type="match status" value="1"/>
</dbReference>
<dbReference type="GO" id="GO:0012505">
    <property type="term" value="C:endomembrane system"/>
    <property type="evidence" value="ECO:0007669"/>
    <property type="project" value="UniProtKB-SubCell"/>
</dbReference>
<dbReference type="GO" id="GO:0030182">
    <property type="term" value="P:neuron differentiation"/>
    <property type="evidence" value="ECO:0007669"/>
    <property type="project" value="UniProtKB-ARBA"/>
</dbReference>
<dbReference type="Gene3D" id="6.10.250.2930">
    <property type="match status" value="1"/>
</dbReference>
<evidence type="ECO:0000256" key="1">
    <source>
        <dbReference type="ARBA" id="ARBA00004308"/>
    </source>
</evidence>
<dbReference type="FunFam" id="2.10.220.10:FF:000004">
    <property type="entry name" value="Receptor protein-tyrosine kinase"/>
    <property type="match status" value="1"/>
</dbReference>
<dbReference type="GO" id="GO:0050793">
    <property type="term" value="P:regulation of developmental process"/>
    <property type="evidence" value="ECO:0007669"/>
    <property type="project" value="UniProtKB-ARBA"/>
</dbReference>
<dbReference type="Proteomes" id="UP000327468">
    <property type="component" value="Chromosome 26"/>
</dbReference>
<dbReference type="Pfam" id="PF21314">
    <property type="entry name" value="TM_ErbB1"/>
    <property type="match status" value="1"/>
</dbReference>
<dbReference type="InterPro" id="IPR009030">
    <property type="entry name" value="Growth_fac_rcpt_cys_sf"/>
</dbReference>
<accession>A0A5N5K1E8</accession>
<keyword evidence="22" id="KW-1185">Reference proteome</keyword>
<feature type="domain" description="Protein kinase" evidence="20">
    <location>
        <begin position="907"/>
        <end position="1170"/>
    </location>
</feature>
<dbReference type="Gene3D" id="1.10.510.10">
    <property type="entry name" value="Transferase(Phosphotransferase) domain 1"/>
    <property type="match status" value="1"/>
</dbReference>
<evidence type="ECO:0000256" key="8">
    <source>
        <dbReference type="ARBA" id="ARBA00022741"/>
    </source>
</evidence>
<organism evidence="21 22">
    <name type="scientific">Pangasianodon hypophthalmus</name>
    <name type="common">Striped catfish</name>
    <name type="synonym">Helicophagus hypophthalmus</name>
    <dbReference type="NCBI Taxonomy" id="310915"/>
    <lineage>
        <taxon>Eukaryota</taxon>
        <taxon>Metazoa</taxon>
        <taxon>Chordata</taxon>
        <taxon>Craniata</taxon>
        <taxon>Vertebrata</taxon>
        <taxon>Euteleostomi</taxon>
        <taxon>Actinopterygii</taxon>
        <taxon>Neopterygii</taxon>
        <taxon>Teleostei</taxon>
        <taxon>Ostariophysi</taxon>
        <taxon>Siluriformes</taxon>
        <taxon>Pangasiidae</taxon>
        <taxon>Pangasianodon</taxon>
    </lineage>
</organism>
<comment type="subcellular location">
    <subcellularLocation>
        <location evidence="1">Endomembrane system</location>
    </subcellularLocation>
    <subcellularLocation>
        <location evidence="2">Membrane</location>
        <topology evidence="2">Single-pass type I membrane protein</topology>
    </subcellularLocation>
</comment>
<dbReference type="InterPro" id="IPR032778">
    <property type="entry name" value="GF_recep_IV"/>
</dbReference>
<comment type="catalytic activity">
    <reaction evidence="17">
        <text>L-tyrosyl-[protein] + ATP = O-phospho-L-tyrosyl-[protein] + ADP + H(+)</text>
        <dbReference type="Rhea" id="RHEA:10596"/>
        <dbReference type="Rhea" id="RHEA-COMP:10136"/>
        <dbReference type="Rhea" id="RHEA-COMP:20101"/>
        <dbReference type="ChEBI" id="CHEBI:15378"/>
        <dbReference type="ChEBI" id="CHEBI:30616"/>
        <dbReference type="ChEBI" id="CHEBI:46858"/>
        <dbReference type="ChEBI" id="CHEBI:61978"/>
        <dbReference type="ChEBI" id="CHEBI:456216"/>
        <dbReference type="EC" id="2.7.10.1"/>
    </reaction>
</comment>
<dbReference type="Pfam" id="PF14843">
    <property type="entry name" value="GF_recep_IV"/>
    <property type="match status" value="1"/>
</dbReference>
<gene>
    <name evidence="21" type="ORF">PHYPO_G00150370</name>
</gene>
<dbReference type="EC" id="2.7.10.1" evidence="3"/>
<evidence type="ECO:0000313" key="22">
    <source>
        <dbReference type="Proteomes" id="UP000327468"/>
    </source>
</evidence>
<dbReference type="InterPro" id="IPR036941">
    <property type="entry name" value="Rcpt_L-dom_sf"/>
</dbReference>
<dbReference type="Pfam" id="PF01030">
    <property type="entry name" value="Recep_L_domain"/>
    <property type="match status" value="2"/>
</dbReference>
<feature type="compositionally biased region" description="Polar residues" evidence="18">
    <location>
        <begin position="1238"/>
        <end position="1255"/>
    </location>
</feature>
<dbReference type="SUPFAM" id="SSF57184">
    <property type="entry name" value="Growth factor receptor domain"/>
    <property type="match status" value="2"/>
</dbReference>
<dbReference type="InterPro" id="IPR000494">
    <property type="entry name" value="Rcpt_L-dom"/>
</dbReference>
<keyword evidence="15" id="KW-0675">Receptor</keyword>
<keyword evidence="9" id="KW-0418">Kinase</keyword>
<evidence type="ECO:0000256" key="15">
    <source>
        <dbReference type="ARBA" id="ARBA00023170"/>
    </source>
</evidence>
<evidence type="ECO:0000256" key="2">
    <source>
        <dbReference type="ARBA" id="ARBA00004479"/>
    </source>
</evidence>
<protein>
    <recommendedName>
        <fullName evidence="3">receptor protein-tyrosine kinase</fullName>
        <ecNumber evidence="3">2.7.10.1</ecNumber>
    </recommendedName>
</protein>
<dbReference type="Gene3D" id="3.30.200.20">
    <property type="entry name" value="Phosphorylase Kinase, domain 1"/>
    <property type="match status" value="1"/>
</dbReference>
<dbReference type="FunFam" id="3.80.20.20:FF:000003">
    <property type="entry name" value="Receptor protein-tyrosine kinase"/>
    <property type="match status" value="1"/>
</dbReference>
<proteinExistence type="predicted"/>
<keyword evidence="14" id="KW-1015">Disulfide bond</keyword>
<evidence type="ECO:0000256" key="16">
    <source>
        <dbReference type="ARBA" id="ARBA00023180"/>
    </source>
</evidence>
<dbReference type="FunFam" id="3.30.200.20:FF:000276">
    <property type="entry name" value="Receptor tyrosine-protein kinase erbB-3"/>
    <property type="match status" value="1"/>
</dbReference>
<keyword evidence="5" id="KW-0808">Transferase</keyword>
<dbReference type="InterPro" id="IPR050122">
    <property type="entry name" value="RTK"/>
</dbReference>
<evidence type="ECO:0000256" key="3">
    <source>
        <dbReference type="ARBA" id="ARBA00011902"/>
    </source>
</evidence>
<evidence type="ECO:0000256" key="6">
    <source>
        <dbReference type="ARBA" id="ARBA00022692"/>
    </source>
</evidence>
<keyword evidence="8" id="KW-0547">Nucleotide-binding</keyword>
<dbReference type="InterPro" id="IPR006212">
    <property type="entry name" value="Furin_repeat"/>
</dbReference>
<evidence type="ECO:0000256" key="7">
    <source>
        <dbReference type="ARBA" id="ARBA00022729"/>
    </source>
</evidence>
<feature type="compositionally biased region" description="Basic and acidic residues" evidence="18">
    <location>
        <begin position="86"/>
        <end position="99"/>
    </location>
</feature>
<dbReference type="GO" id="GO:0048468">
    <property type="term" value="P:cell development"/>
    <property type="evidence" value="ECO:0007669"/>
    <property type="project" value="UniProtKB-ARBA"/>
</dbReference>
<dbReference type="PROSITE" id="PS50011">
    <property type="entry name" value="PROTEIN_KINASE_DOM"/>
    <property type="match status" value="1"/>
</dbReference>
<keyword evidence="16" id="KW-0325">Glycoprotein</keyword>
<evidence type="ECO:0000256" key="9">
    <source>
        <dbReference type="ARBA" id="ARBA00022777"/>
    </source>
</evidence>
<dbReference type="GO" id="GO:0008284">
    <property type="term" value="P:positive regulation of cell population proliferation"/>
    <property type="evidence" value="ECO:0007669"/>
    <property type="project" value="TreeGrafter"/>
</dbReference>
<evidence type="ECO:0000256" key="14">
    <source>
        <dbReference type="ARBA" id="ARBA00023157"/>
    </source>
</evidence>
<dbReference type="GO" id="GO:0004714">
    <property type="term" value="F:transmembrane receptor protein tyrosine kinase activity"/>
    <property type="evidence" value="ECO:0007669"/>
    <property type="project" value="UniProtKB-EC"/>
</dbReference>
<dbReference type="SUPFAM" id="SSF52058">
    <property type="entry name" value="L domain-like"/>
    <property type="match status" value="2"/>
</dbReference>
<evidence type="ECO:0000256" key="5">
    <source>
        <dbReference type="ARBA" id="ARBA00022679"/>
    </source>
</evidence>
<feature type="region of interest" description="Disordered" evidence="18">
    <location>
        <begin position="1565"/>
        <end position="1590"/>
    </location>
</feature>
<dbReference type="FunFam" id="2.10.220.10:FF:000001">
    <property type="entry name" value="Receptor protein-tyrosine kinase"/>
    <property type="match status" value="1"/>
</dbReference>
<dbReference type="InterPro" id="IPR049328">
    <property type="entry name" value="TM_ErbB1"/>
</dbReference>
<comment type="caution">
    <text evidence="21">The sequence shown here is derived from an EMBL/GenBank/DDBJ whole genome shotgun (WGS) entry which is preliminary data.</text>
</comment>
<dbReference type="InterPro" id="IPR000719">
    <property type="entry name" value="Prot_kinase_dom"/>
</dbReference>
<dbReference type="GO" id="GO:0043066">
    <property type="term" value="P:negative regulation of apoptotic process"/>
    <property type="evidence" value="ECO:0007669"/>
    <property type="project" value="TreeGrafter"/>
</dbReference>
<dbReference type="GO" id="GO:0043235">
    <property type="term" value="C:receptor complex"/>
    <property type="evidence" value="ECO:0007669"/>
    <property type="project" value="TreeGrafter"/>
</dbReference>
<name>A0A5N5K1E8_PANHP</name>
<dbReference type="Gene3D" id="2.10.220.10">
    <property type="entry name" value="Hormone Receptor, Insulin-like Growth Factor Receptor 1, Chain A, domain 2"/>
    <property type="match status" value="3"/>
</dbReference>
<evidence type="ECO:0000259" key="20">
    <source>
        <dbReference type="PROSITE" id="PS50011"/>
    </source>
</evidence>
<dbReference type="InterPro" id="IPR044912">
    <property type="entry name" value="Egfr_JX_dom"/>
</dbReference>